<dbReference type="InterPro" id="IPR011014">
    <property type="entry name" value="MscS_channel_TM-2"/>
</dbReference>
<dbReference type="AlphaFoldDB" id="A0A517ZQY9"/>
<reference evidence="12 13" key="1">
    <citation type="submission" date="2019-02" db="EMBL/GenBank/DDBJ databases">
        <title>Deep-cultivation of Planctomycetes and their phenomic and genomic characterization uncovers novel biology.</title>
        <authorList>
            <person name="Wiegand S."/>
            <person name="Jogler M."/>
            <person name="Boedeker C."/>
            <person name="Pinto D."/>
            <person name="Vollmers J."/>
            <person name="Rivas-Marin E."/>
            <person name="Kohn T."/>
            <person name="Peeters S.H."/>
            <person name="Heuer A."/>
            <person name="Rast P."/>
            <person name="Oberbeckmann S."/>
            <person name="Bunk B."/>
            <person name="Jeske O."/>
            <person name="Meyerdierks A."/>
            <person name="Storesund J.E."/>
            <person name="Kallscheuer N."/>
            <person name="Luecker S."/>
            <person name="Lage O.M."/>
            <person name="Pohl T."/>
            <person name="Merkel B.J."/>
            <person name="Hornburger P."/>
            <person name="Mueller R.-W."/>
            <person name="Bruemmer F."/>
            <person name="Labrenz M."/>
            <person name="Spormann A.M."/>
            <person name="Op den Camp H."/>
            <person name="Overmann J."/>
            <person name="Amann R."/>
            <person name="Jetten M.S.M."/>
            <person name="Mascher T."/>
            <person name="Medema M.H."/>
            <person name="Devos D.P."/>
            <person name="Kaster A.-K."/>
            <person name="Ovreas L."/>
            <person name="Rohde M."/>
            <person name="Galperin M.Y."/>
            <person name="Jogler C."/>
        </authorList>
    </citation>
    <scope>NUCLEOTIDE SEQUENCE [LARGE SCALE GENOMIC DNA]</scope>
    <source>
        <strain evidence="12 13">Mal52</strain>
    </source>
</reference>
<accession>A0A517ZQY9</accession>
<evidence type="ECO:0000256" key="4">
    <source>
        <dbReference type="ARBA" id="ARBA00022692"/>
    </source>
</evidence>
<dbReference type="SUPFAM" id="SSF82861">
    <property type="entry name" value="Mechanosensitive channel protein MscS (YggB), transmembrane region"/>
    <property type="match status" value="1"/>
</dbReference>
<feature type="transmembrane region" description="Helical" evidence="8">
    <location>
        <begin position="234"/>
        <end position="255"/>
    </location>
</feature>
<dbReference type="GO" id="GO:0008381">
    <property type="term" value="F:mechanosensitive monoatomic ion channel activity"/>
    <property type="evidence" value="ECO:0007669"/>
    <property type="project" value="InterPro"/>
</dbReference>
<proteinExistence type="inferred from homology"/>
<feature type="region of interest" description="Disordered" evidence="7">
    <location>
        <begin position="85"/>
        <end position="112"/>
    </location>
</feature>
<evidence type="ECO:0000256" key="2">
    <source>
        <dbReference type="ARBA" id="ARBA00008017"/>
    </source>
</evidence>
<dbReference type="Gene3D" id="3.30.70.100">
    <property type="match status" value="1"/>
</dbReference>
<evidence type="ECO:0000256" key="6">
    <source>
        <dbReference type="ARBA" id="ARBA00023136"/>
    </source>
</evidence>
<evidence type="ECO:0000256" key="7">
    <source>
        <dbReference type="SAM" id="MobiDB-lite"/>
    </source>
</evidence>
<evidence type="ECO:0000256" key="5">
    <source>
        <dbReference type="ARBA" id="ARBA00022989"/>
    </source>
</evidence>
<dbReference type="InterPro" id="IPR011066">
    <property type="entry name" value="MscS_channel_C_sf"/>
</dbReference>
<dbReference type="GO" id="GO:0005886">
    <property type="term" value="C:plasma membrane"/>
    <property type="evidence" value="ECO:0007669"/>
    <property type="project" value="UniProtKB-SubCell"/>
</dbReference>
<dbReference type="PANTHER" id="PTHR30221:SF1">
    <property type="entry name" value="SMALL-CONDUCTANCE MECHANOSENSITIVE CHANNEL"/>
    <property type="match status" value="1"/>
</dbReference>
<feature type="signal peptide" evidence="9">
    <location>
        <begin position="1"/>
        <end position="29"/>
    </location>
</feature>
<evidence type="ECO:0000313" key="13">
    <source>
        <dbReference type="Proteomes" id="UP000319383"/>
    </source>
</evidence>
<dbReference type="PANTHER" id="PTHR30221">
    <property type="entry name" value="SMALL-CONDUCTANCE MECHANOSENSITIVE CHANNEL"/>
    <property type="match status" value="1"/>
</dbReference>
<feature type="domain" description="Mechanosensitive ion channel MscS" evidence="10">
    <location>
        <begin position="280"/>
        <end position="345"/>
    </location>
</feature>
<keyword evidence="4 8" id="KW-0812">Transmembrane</keyword>
<evidence type="ECO:0000256" key="9">
    <source>
        <dbReference type="SAM" id="SignalP"/>
    </source>
</evidence>
<comment type="similarity">
    <text evidence="2">Belongs to the MscS (TC 1.A.23) family.</text>
</comment>
<evidence type="ECO:0000259" key="10">
    <source>
        <dbReference type="Pfam" id="PF00924"/>
    </source>
</evidence>
<dbReference type="InterPro" id="IPR049278">
    <property type="entry name" value="MS_channel_C"/>
</dbReference>
<dbReference type="Gene3D" id="1.10.287.1260">
    <property type="match status" value="1"/>
</dbReference>
<feature type="compositionally biased region" description="Polar residues" evidence="7">
    <location>
        <begin position="85"/>
        <end position="96"/>
    </location>
</feature>
<keyword evidence="5 8" id="KW-1133">Transmembrane helix</keyword>
<evidence type="ECO:0000313" key="12">
    <source>
        <dbReference type="EMBL" id="QDU44853.1"/>
    </source>
</evidence>
<gene>
    <name evidence="12" type="primary">mscS_1</name>
    <name evidence="12" type="ORF">Mal52_33390</name>
</gene>
<comment type="subcellular location">
    <subcellularLocation>
        <location evidence="1">Cell membrane</location>
        <topology evidence="1">Multi-pass membrane protein</topology>
    </subcellularLocation>
</comment>
<evidence type="ECO:0000256" key="1">
    <source>
        <dbReference type="ARBA" id="ARBA00004651"/>
    </source>
</evidence>
<dbReference type="Pfam" id="PF21082">
    <property type="entry name" value="MS_channel_3rd"/>
    <property type="match status" value="1"/>
</dbReference>
<feature type="transmembrane region" description="Helical" evidence="8">
    <location>
        <begin position="192"/>
        <end position="213"/>
    </location>
</feature>
<sequence length="461" mass="50351" precursor="true">MKFCLRMFCRSGALAIALVLPWMPSLLQAAEEAAAPPEPTTTSNVEITVDQLELLVKPLTREELAVEAAGWRELLKEKVEESSQLQVSAKQQTQASEEGAEEAPGDAGADADGKDLKAELVEKLPQLQEQRTQLIDRLNVVLDAWELKGGEDEEYRQYVSAVGGLEIDVTDASTTWAALQGWAMSEQGGQRWFWNILKFVLILGAFYILASIISNLVVRASSRTKGSSELLKKFLGTFVKQVVLLIGLVIAASALEINISPLLAAIGGAAFVIGLALQGTLSNFASGLIILGYRPFDVGDVIEAAGITGIVDSMNLISTKIRTFDNKVMIVPNNKIATDTITNATASDTRRVDMMFGIGYDDDVEKSRGILESIVNNHELVLQDPPAVIQLNELGDSSVNFICRPWTKAGDYWTVFWDVTRQVKEEFDRNGISIPFPQRDVHVYHENVAGDGQPLADATND</sequence>
<dbReference type="InterPro" id="IPR006685">
    <property type="entry name" value="MscS_channel_2nd"/>
</dbReference>
<evidence type="ECO:0000259" key="11">
    <source>
        <dbReference type="Pfam" id="PF21082"/>
    </source>
</evidence>
<dbReference type="Pfam" id="PF00924">
    <property type="entry name" value="MS_channel_2nd"/>
    <property type="match status" value="1"/>
</dbReference>
<evidence type="ECO:0000256" key="8">
    <source>
        <dbReference type="SAM" id="Phobius"/>
    </source>
</evidence>
<feature type="domain" description="Mechanosensitive ion channel MscS C-terminal" evidence="11">
    <location>
        <begin position="353"/>
        <end position="434"/>
    </location>
</feature>
<protein>
    <submittedName>
        <fullName evidence="12">Small-conductance mechanosensitive channel</fullName>
    </submittedName>
</protein>
<keyword evidence="3" id="KW-1003">Cell membrane</keyword>
<dbReference type="EMBL" id="CP036276">
    <property type="protein sequence ID" value="QDU44853.1"/>
    <property type="molecule type" value="Genomic_DNA"/>
</dbReference>
<evidence type="ECO:0000256" key="3">
    <source>
        <dbReference type="ARBA" id="ARBA00022475"/>
    </source>
</evidence>
<keyword evidence="9" id="KW-0732">Signal</keyword>
<dbReference type="KEGG" id="sdyn:Mal52_33390"/>
<dbReference type="InterPro" id="IPR010920">
    <property type="entry name" value="LSM_dom_sf"/>
</dbReference>
<dbReference type="InterPro" id="IPR045275">
    <property type="entry name" value="MscS_archaea/bacteria_type"/>
</dbReference>
<feature type="chain" id="PRO_5022060495" evidence="9">
    <location>
        <begin position="30"/>
        <end position="461"/>
    </location>
</feature>
<dbReference type="InterPro" id="IPR023408">
    <property type="entry name" value="MscS_beta-dom_sf"/>
</dbReference>
<keyword evidence="13" id="KW-1185">Reference proteome</keyword>
<feature type="transmembrane region" description="Helical" evidence="8">
    <location>
        <begin position="261"/>
        <end position="281"/>
    </location>
</feature>
<dbReference type="SUPFAM" id="SSF50182">
    <property type="entry name" value="Sm-like ribonucleoproteins"/>
    <property type="match status" value="1"/>
</dbReference>
<dbReference type="Gene3D" id="2.30.30.60">
    <property type="match status" value="1"/>
</dbReference>
<dbReference type="SUPFAM" id="SSF82689">
    <property type="entry name" value="Mechanosensitive channel protein MscS (YggB), C-terminal domain"/>
    <property type="match status" value="1"/>
</dbReference>
<dbReference type="Proteomes" id="UP000319383">
    <property type="component" value="Chromosome"/>
</dbReference>
<organism evidence="12 13">
    <name type="scientific">Symmachiella dynata</name>
    <dbReference type="NCBI Taxonomy" id="2527995"/>
    <lineage>
        <taxon>Bacteria</taxon>
        <taxon>Pseudomonadati</taxon>
        <taxon>Planctomycetota</taxon>
        <taxon>Planctomycetia</taxon>
        <taxon>Planctomycetales</taxon>
        <taxon>Planctomycetaceae</taxon>
        <taxon>Symmachiella</taxon>
    </lineage>
</organism>
<keyword evidence="6 8" id="KW-0472">Membrane</keyword>
<name>A0A517ZQY9_9PLAN</name>